<accession>A0AAN8SG67</accession>
<protein>
    <submittedName>
        <fullName evidence="2">Uncharacterized protein</fullName>
    </submittedName>
</protein>
<feature type="compositionally biased region" description="Basic and acidic residues" evidence="1">
    <location>
        <begin position="96"/>
        <end position="106"/>
    </location>
</feature>
<gene>
    <name evidence="2" type="ORF">RUM43_001884</name>
</gene>
<feature type="region of interest" description="Disordered" evidence="1">
    <location>
        <begin position="61"/>
        <end position="148"/>
    </location>
</feature>
<feature type="compositionally biased region" description="Basic and acidic residues" evidence="1">
    <location>
        <begin position="114"/>
        <end position="133"/>
    </location>
</feature>
<dbReference type="AlphaFoldDB" id="A0AAN8SG67"/>
<dbReference type="Proteomes" id="UP001372834">
    <property type="component" value="Unassembled WGS sequence"/>
</dbReference>
<comment type="caution">
    <text evidence="2">The sequence shown here is derived from an EMBL/GenBank/DDBJ whole genome shotgun (WGS) entry which is preliminary data.</text>
</comment>
<sequence>MLVGVRGIKERLRKRVMWCPGPGGIKLRKSWVTTHHVTFIFFFFGWYPPRIVRASVVRTGPVHIGGTPGGRVPGSRRRRNSRNLRGRHVGIQTRPVKRDSRLRNSDVMEDEEDQSRRERERERERERGERKEDEELDDNASKFFNFAK</sequence>
<name>A0AAN8SG67_POLSC</name>
<feature type="compositionally biased region" description="Basic residues" evidence="1">
    <location>
        <begin position="74"/>
        <end position="88"/>
    </location>
</feature>
<evidence type="ECO:0000313" key="3">
    <source>
        <dbReference type="Proteomes" id="UP001372834"/>
    </source>
</evidence>
<proteinExistence type="predicted"/>
<dbReference type="EMBL" id="JAWJWE010000001">
    <property type="protein sequence ID" value="KAK6645604.1"/>
    <property type="molecule type" value="Genomic_DNA"/>
</dbReference>
<organism evidence="2 3">
    <name type="scientific">Polyplax serrata</name>
    <name type="common">Common mouse louse</name>
    <dbReference type="NCBI Taxonomy" id="468196"/>
    <lineage>
        <taxon>Eukaryota</taxon>
        <taxon>Metazoa</taxon>
        <taxon>Ecdysozoa</taxon>
        <taxon>Arthropoda</taxon>
        <taxon>Hexapoda</taxon>
        <taxon>Insecta</taxon>
        <taxon>Pterygota</taxon>
        <taxon>Neoptera</taxon>
        <taxon>Paraneoptera</taxon>
        <taxon>Psocodea</taxon>
        <taxon>Troctomorpha</taxon>
        <taxon>Phthiraptera</taxon>
        <taxon>Anoplura</taxon>
        <taxon>Polyplacidae</taxon>
        <taxon>Polyplax</taxon>
    </lineage>
</organism>
<evidence type="ECO:0000313" key="2">
    <source>
        <dbReference type="EMBL" id="KAK6645604.1"/>
    </source>
</evidence>
<reference evidence="2 3" key="1">
    <citation type="submission" date="2023-10" db="EMBL/GenBank/DDBJ databases">
        <title>Genomes of two closely related lineages of the louse Polyplax serrata with different host specificities.</title>
        <authorList>
            <person name="Martinu J."/>
            <person name="Tarabai H."/>
            <person name="Stefka J."/>
            <person name="Hypsa V."/>
        </authorList>
    </citation>
    <scope>NUCLEOTIDE SEQUENCE [LARGE SCALE GENOMIC DNA]</scope>
    <source>
        <strain evidence="2">HR10_N</strain>
    </source>
</reference>
<evidence type="ECO:0000256" key="1">
    <source>
        <dbReference type="SAM" id="MobiDB-lite"/>
    </source>
</evidence>